<feature type="transmembrane region" description="Helical" evidence="4">
    <location>
        <begin position="281"/>
        <end position="303"/>
    </location>
</feature>
<feature type="domain" description="Glycosyltransferase 2-like" evidence="5">
    <location>
        <begin position="41"/>
        <end position="193"/>
    </location>
</feature>
<dbReference type="InterPro" id="IPR001173">
    <property type="entry name" value="Glyco_trans_2-like"/>
</dbReference>
<dbReference type="GO" id="GO:0016757">
    <property type="term" value="F:glycosyltransferase activity"/>
    <property type="evidence" value="ECO:0007669"/>
    <property type="project" value="UniProtKB-KW"/>
</dbReference>
<dbReference type="Proteomes" id="UP001390963">
    <property type="component" value="Unassembled WGS sequence"/>
</dbReference>
<proteinExistence type="inferred from homology"/>
<dbReference type="PANTHER" id="PTHR43630:SF1">
    <property type="entry name" value="POLY-BETA-1,6-N-ACETYL-D-GLUCOSAMINE SYNTHASE"/>
    <property type="match status" value="1"/>
</dbReference>
<evidence type="ECO:0000256" key="4">
    <source>
        <dbReference type="SAM" id="Phobius"/>
    </source>
</evidence>
<dbReference type="CDD" id="cd04192">
    <property type="entry name" value="GT_2_like_e"/>
    <property type="match status" value="1"/>
</dbReference>
<evidence type="ECO:0000259" key="5">
    <source>
        <dbReference type="Pfam" id="PF00535"/>
    </source>
</evidence>
<dbReference type="EMBL" id="JAZBJM010000003">
    <property type="protein sequence ID" value="MEM0518026.1"/>
    <property type="molecule type" value="Genomic_DNA"/>
</dbReference>
<accession>A0AB35YQW7</accession>
<dbReference type="SUPFAM" id="SSF53448">
    <property type="entry name" value="Nucleotide-diphospho-sugar transferases"/>
    <property type="match status" value="1"/>
</dbReference>
<evidence type="ECO:0000256" key="3">
    <source>
        <dbReference type="ARBA" id="ARBA00022679"/>
    </source>
</evidence>
<gene>
    <name evidence="7" type="ORF">VZD24_05915</name>
    <name evidence="6" type="ORF">VZD85_06655</name>
</gene>
<keyword evidence="3 6" id="KW-0808">Transferase</keyword>
<comment type="similarity">
    <text evidence="1">Belongs to the glycosyltransferase 2 family.</text>
</comment>
<protein>
    <submittedName>
        <fullName evidence="6">Glycosyltransferase</fullName>
        <ecNumber evidence="6">2.4.-.-</ecNumber>
    </submittedName>
</protein>
<sequence>MIWVFSTLYVAYIICMLILAFGFKKVPLFSEKVAKQTTGFSIVIPFRNEAENLSKLLETIEGLHYPSNMFEIIFVNDASEDTSEQIISEATVKSKLSINLIQNRRRTFSPKKDAITEAVKHANFEWIATTDADCELPKSWLTTFDGFIKKNKPMMVCGPVLYKSNGSFIENFQQLDALSLQAVTIGSFGYKNILLSNGANLTYKKEAFIKVNGFKGNDHIGSGDDIFLMEKIKQTFPKKVLYLKSKDAIVITKPQKNWKAVLNQRIRWASKISKQQNKISYFLGMLVFLVNISVLALPFLMIFDSENTTIYIALLGFKIITDYIVLLQSGDFFDIKISFWKFIRQPFLYAIVIVAVVVGSLDGTYLWKGRTFKKAQQTN</sequence>
<dbReference type="Gene3D" id="3.90.550.10">
    <property type="entry name" value="Spore Coat Polysaccharide Biosynthesis Protein SpsA, Chain A"/>
    <property type="match status" value="1"/>
</dbReference>
<evidence type="ECO:0000256" key="2">
    <source>
        <dbReference type="ARBA" id="ARBA00022676"/>
    </source>
</evidence>
<keyword evidence="2 6" id="KW-0328">Glycosyltransferase</keyword>
<dbReference type="EC" id="2.4.-.-" evidence="6"/>
<keyword evidence="4" id="KW-1133">Transmembrane helix</keyword>
<comment type="caution">
    <text evidence="6">The sequence shown here is derived from an EMBL/GenBank/DDBJ whole genome shotgun (WGS) entry which is preliminary data.</text>
</comment>
<dbReference type="AlphaFoldDB" id="A0AB35YQW7"/>
<organism evidence="6 8">
    <name type="scientific">Aequorivita flava</name>
    <dbReference type="NCBI Taxonomy" id="3114371"/>
    <lineage>
        <taxon>Bacteria</taxon>
        <taxon>Pseudomonadati</taxon>
        <taxon>Bacteroidota</taxon>
        <taxon>Flavobacteriia</taxon>
        <taxon>Flavobacteriales</taxon>
        <taxon>Flavobacteriaceae</taxon>
        <taxon>Aequorivita</taxon>
    </lineage>
</organism>
<evidence type="ECO:0000256" key="1">
    <source>
        <dbReference type="ARBA" id="ARBA00006739"/>
    </source>
</evidence>
<reference evidence="6 9" key="1">
    <citation type="submission" date="2024-01" db="EMBL/GenBank/DDBJ databases">
        <title>Aequorivita flavus sp. nov., isolated from deep-sea sediment.</title>
        <authorList>
            <person name="Chen X."/>
        </authorList>
    </citation>
    <scope>NUCLEOTIDE SEQUENCE</scope>
    <source>
        <strain evidence="6">MCCC 1A16923</strain>
        <strain evidence="7 9">MCCC 1A16935</strain>
    </source>
</reference>
<feature type="transmembrane region" description="Helical" evidence="4">
    <location>
        <begin position="6"/>
        <end position="23"/>
    </location>
</feature>
<name>A0AB35YQW7_9FLAO</name>
<dbReference type="InterPro" id="IPR029044">
    <property type="entry name" value="Nucleotide-diphossugar_trans"/>
</dbReference>
<dbReference type="Pfam" id="PF00535">
    <property type="entry name" value="Glycos_transf_2"/>
    <property type="match status" value="1"/>
</dbReference>
<evidence type="ECO:0000313" key="6">
    <source>
        <dbReference type="EMBL" id="MEM0518026.1"/>
    </source>
</evidence>
<evidence type="ECO:0000313" key="8">
    <source>
        <dbReference type="Proteomes" id="UP001388259"/>
    </source>
</evidence>
<feature type="transmembrane region" description="Helical" evidence="4">
    <location>
        <begin position="309"/>
        <end position="326"/>
    </location>
</feature>
<keyword evidence="9" id="KW-1185">Reference proteome</keyword>
<keyword evidence="4" id="KW-0472">Membrane</keyword>
<evidence type="ECO:0000313" key="7">
    <source>
        <dbReference type="EMBL" id="MEM0573042.1"/>
    </source>
</evidence>
<evidence type="ECO:0000313" key="9">
    <source>
        <dbReference type="Proteomes" id="UP001390963"/>
    </source>
</evidence>
<dbReference type="Proteomes" id="UP001388259">
    <property type="component" value="Unassembled WGS sequence"/>
</dbReference>
<feature type="transmembrane region" description="Helical" evidence="4">
    <location>
        <begin position="347"/>
        <end position="367"/>
    </location>
</feature>
<dbReference type="PANTHER" id="PTHR43630">
    <property type="entry name" value="POLY-BETA-1,6-N-ACETYL-D-GLUCOSAMINE SYNTHASE"/>
    <property type="match status" value="1"/>
</dbReference>
<dbReference type="EMBL" id="JBANCF010000003">
    <property type="protein sequence ID" value="MEM0573042.1"/>
    <property type="molecule type" value="Genomic_DNA"/>
</dbReference>
<dbReference type="RefSeq" id="WP_342687072.1">
    <property type="nucleotide sequence ID" value="NZ_JAZBJM010000003.1"/>
</dbReference>
<keyword evidence="4" id="KW-0812">Transmembrane</keyword>